<organism evidence="1 2">
    <name type="scientific">Candidatus Nitrospira inopinata</name>
    <dbReference type="NCBI Taxonomy" id="1715989"/>
    <lineage>
        <taxon>Bacteria</taxon>
        <taxon>Pseudomonadati</taxon>
        <taxon>Nitrospirota</taxon>
        <taxon>Nitrospiria</taxon>
        <taxon>Nitrospirales</taxon>
        <taxon>Nitrospiraceae</taxon>
        <taxon>Nitrospira</taxon>
    </lineage>
</organism>
<dbReference type="AlphaFoldDB" id="A0A0S4KQA5"/>
<dbReference type="STRING" id="1715989.NITINOP_0362"/>
<protein>
    <submittedName>
        <fullName evidence="1">Uncharacterized protein</fullName>
    </submittedName>
</protein>
<sequence length="73" mass="7644">MTGSVAGPGLLEPALLEEGGGEFVSVSLGLLICRVMSFMPAVRSSLRGDRPVGSIFWCIHGGGFSCRPMYAVL</sequence>
<evidence type="ECO:0000313" key="2">
    <source>
        <dbReference type="Proteomes" id="UP000066284"/>
    </source>
</evidence>
<dbReference type="EMBL" id="LN885086">
    <property type="protein sequence ID" value="CUQ65338.1"/>
    <property type="molecule type" value="Genomic_DNA"/>
</dbReference>
<accession>A0A0S4KQA5</accession>
<dbReference type="KEGG" id="nio:NITINOP_0362"/>
<dbReference type="Proteomes" id="UP000066284">
    <property type="component" value="Chromosome 1"/>
</dbReference>
<keyword evidence="2" id="KW-1185">Reference proteome</keyword>
<gene>
    <name evidence="1" type="ORF">NITINOP_0362</name>
</gene>
<reference evidence="2" key="1">
    <citation type="submission" date="2015-09" db="EMBL/GenBank/DDBJ databases">
        <authorList>
            <person name="Daims H."/>
        </authorList>
    </citation>
    <scope>NUCLEOTIDE SEQUENCE [LARGE SCALE GENOMIC DNA]</scope>
</reference>
<name>A0A0S4KQA5_9BACT</name>
<evidence type="ECO:0000313" key="1">
    <source>
        <dbReference type="EMBL" id="CUQ65338.1"/>
    </source>
</evidence>
<proteinExistence type="predicted"/>